<protein>
    <recommendedName>
        <fullName evidence="3">DUF2188 domain-containing protein</fullName>
    </recommendedName>
</protein>
<evidence type="ECO:0008006" key="3">
    <source>
        <dbReference type="Google" id="ProtNLM"/>
    </source>
</evidence>
<dbReference type="RefSeq" id="WP_315606529.1">
    <property type="nucleotide sequence ID" value="NZ_CP130318.1"/>
</dbReference>
<dbReference type="AlphaFoldDB" id="A0AA96LGA8"/>
<reference evidence="1 2" key="1">
    <citation type="submission" date="2022-02" db="EMBL/GenBank/DDBJ databases">
        <title>Paenibacillus sp. MBLB1776 Whole Genome Shotgun Sequencing.</title>
        <authorList>
            <person name="Hwang C.Y."/>
            <person name="Cho E.-S."/>
            <person name="Seo M.-J."/>
        </authorList>
    </citation>
    <scope>NUCLEOTIDE SEQUENCE [LARGE SCALE GENOMIC DNA]</scope>
    <source>
        <strain evidence="1 2">MBLB1776</strain>
    </source>
</reference>
<dbReference type="KEGG" id="paun:MJA45_06880"/>
<sequence length="93" mass="10995">MRRGPKPDFTRKDAQDDLYYEMKFESDKERWVLLKEGSDHVLRAADRKTDLLQAAQERAESKHAHLKIYHADGSLEVETDYTKDSPHFRYPSK</sequence>
<name>A0AA96LGA8_9BACL</name>
<dbReference type="EMBL" id="CP130318">
    <property type="protein sequence ID" value="WNQ12750.1"/>
    <property type="molecule type" value="Genomic_DNA"/>
</dbReference>
<keyword evidence="2" id="KW-1185">Reference proteome</keyword>
<accession>A0AA96LGA8</accession>
<evidence type="ECO:0000313" key="2">
    <source>
        <dbReference type="Proteomes" id="UP001305702"/>
    </source>
</evidence>
<evidence type="ECO:0000313" key="1">
    <source>
        <dbReference type="EMBL" id="WNQ12750.1"/>
    </source>
</evidence>
<gene>
    <name evidence="1" type="ORF">MJA45_06880</name>
</gene>
<organism evidence="1 2">
    <name type="scientific">Paenibacillus aurantius</name>
    <dbReference type="NCBI Taxonomy" id="2918900"/>
    <lineage>
        <taxon>Bacteria</taxon>
        <taxon>Bacillati</taxon>
        <taxon>Bacillota</taxon>
        <taxon>Bacilli</taxon>
        <taxon>Bacillales</taxon>
        <taxon>Paenibacillaceae</taxon>
        <taxon>Paenibacillus</taxon>
    </lineage>
</organism>
<dbReference type="Proteomes" id="UP001305702">
    <property type="component" value="Chromosome"/>
</dbReference>
<proteinExistence type="predicted"/>